<dbReference type="NCBIfam" id="NF004359">
    <property type="entry name" value="PRK05738.1-3"/>
    <property type="match status" value="1"/>
</dbReference>
<dbReference type="InterPro" id="IPR001014">
    <property type="entry name" value="Ribosomal_uL23_CS"/>
</dbReference>
<reference evidence="8 9" key="1">
    <citation type="submission" date="2019-08" db="EMBL/GenBank/DDBJ databases">
        <authorList>
            <person name="Luo N."/>
        </authorList>
    </citation>
    <scope>NUCLEOTIDE SEQUENCE [LARGE SCALE GENOMIC DNA]</scope>
    <source>
        <strain evidence="8 9">NCIMB 9442</strain>
    </source>
</reference>
<keyword evidence="2 6" id="KW-0699">rRNA-binding</keyword>
<dbReference type="RefSeq" id="WP_012611248.1">
    <property type="nucleotide sequence ID" value="NZ_VRYY01000221.1"/>
</dbReference>
<dbReference type="InterPro" id="IPR012678">
    <property type="entry name" value="Ribosomal_uL23/eL15/eS24_sf"/>
</dbReference>
<dbReference type="SUPFAM" id="SSF54189">
    <property type="entry name" value="Ribosomal proteins S24e, L23 and L15e"/>
    <property type="match status" value="1"/>
</dbReference>
<gene>
    <name evidence="6" type="primary">rplW</name>
    <name evidence="8" type="ORF">FVW20_08835</name>
</gene>
<evidence type="ECO:0000256" key="2">
    <source>
        <dbReference type="ARBA" id="ARBA00022730"/>
    </source>
</evidence>
<evidence type="ECO:0000256" key="5">
    <source>
        <dbReference type="ARBA" id="ARBA00023274"/>
    </source>
</evidence>
<dbReference type="GO" id="GO:0005840">
    <property type="term" value="C:ribosome"/>
    <property type="evidence" value="ECO:0007669"/>
    <property type="project" value="UniProtKB-KW"/>
</dbReference>
<dbReference type="Pfam" id="PF00276">
    <property type="entry name" value="Ribosomal_L23"/>
    <property type="match status" value="1"/>
</dbReference>
<evidence type="ECO:0000256" key="3">
    <source>
        <dbReference type="ARBA" id="ARBA00022884"/>
    </source>
</evidence>
<evidence type="ECO:0000256" key="1">
    <source>
        <dbReference type="ARBA" id="ARBA00006700"/>
    </source>
</evidence>
<organism evidence="8 9">
    <name type="scientific">Nitratidesulfovibrio oxamicus</name>
    <dbReference type="NCBI Taxonomy" id="32016"/>
    <lineage>
        <taxon>Bacteria</taxon>
        <taxon>Pseudomonadati</taxon>
        <taxon>Thermodesulfobacteriota</taxon>
        <taxon>Desulfovibrionia</taxon>
        <taxon>Desulfovibrionales</taxon>
        <taxon>Desulfovibrionaceae</taxon>
        <taxon>Nitratidesulfovibrio</taxon>
    </lineage>
</organism>
<keyword evidence="5 6" id="KW-0687">Ribonucleoprotein</keyword>
<comment type="caution">
    <text evidence="8">The sequence shown here is derived from an EMBL/GenBank/DDBJ whole genome shotgun (WGS) entry which is preliminary data.</text>
</comment>
<comment type="function">
    <text evidence="6">One of the early assembly proteins it binds 23S rRNA. One of the proteins that surrounds the polypeptide exit tunnel on the outside of the ribosome. Forms the main docking site for trigger factor binding to the ribosome.</text>
</comment>
<keyword evidence="3 6" id="KW-0694">RNA-binding</keyword>
<dbReference type="HAMAP" id="MF_01369_B">
    <property type="entry name" value="Ribosomal_uL23_B"/>
    <property type="match status" value="1"/>
</dbReference>
<keyword evidence="9" id="KW-1185">Reference proteome</keyword>
<comment type="similarity">
    <text evidence="1 6 7">Belongs to the universal ribosomal protein uL23 family.</text>
</comment>
<evidence type="ECO:0000313" key="9">
    <source>
        <dbReference type="Proteomes" id="UP001194469"/>
    </source>
</evidence>
<evidence type="ECO:0000256" key="7">
    <source>
        <dbReference type="RuleBase" id="RU003934"/>
    </source>
</evidence>
<dbReference type="PANTHER" id="PTHR11620">
    <property type="entry name" value="60S RIBOSOMAL PROTEIN L23A"/>
    <property type="match status" value="1"/>
</dbReference>
<proteinExistence type="inferred from homology"/>
<dbReference type="InterPro" id="IPR012677">
    <property type="entry name" value="Nucleotide-bd_a/b_plait_sf"/>
</dbReference>
<dbReference type="PROSITE" id="PS00050">
    <property type="entry name" value="RIBOSOMAL_L23"/>
    <property type="match status" value="1"/>
</dbReference>
<dbReference type="Proteomes" id="UP001194469">
    <property type="component" value="Unassembled WGS sequence"/>
</dbReference>
<dbReference type="NCBIfam" id="NF004363">
    <property type="entry name" value="PRK05738.2-4"/>
    <property type="match status" value="1"/>
</dbReference>
<accession>A0ABS0J3U9</accession>
<evidence type="ECO:0000313" key="8">
    <source>
        <dbReference type="EMBL" id="MBG3877113.1"/>
    </source>
</evidence>
<dbReference type="InterPro" id="IPR013025">
    <property type="entry name" value="Ribosomal_uL23-like"/>
</dbReference>
<protein>
    <recommendedName>
        <fullName evidence="6">Large ribosomal subunit protein uL23</fullName>
    </recommendedName>
</protein>
<dbReference type="EMBL" id="VRYY01000221">
    <property type="protein sequence ID" value="MBG3877113.1"/>
    <property type="molecule type" value="Genomic_DNA"/>
</dbReference>
<comment type="subunit">
    <text evidence="6">Part of the 50S ribosomal subunit. Contacts protein L29, and trigger factor when it is bound to the ribosome.</text>
</comment>
<keyword evidence="4 6" id="KW-0689">Ribosomal protein</keyword>
<name>A0ABS0J3U9_9BACT</name>
<evidence type="ECO:0000256" key="4">
    <source>
        <dbReference type="ARBA" id="ARBA00022980"/>
    </source>
</evidence>
<dbReference type="Gene3D" id="3.30.70.330">
    <property type="match status" value="1"/>
</dbReference>
<sequence>MDYTQILVKPLVSEKATFVKEQAQQVVFFVNPRANKIEIKKAVEAAFKVKVTDVNVITKKPSDKVRQGRVVGRISGCKKAYVTLAPGEKIEFFEGV</sequence>
<evidence type="ECO:0000256" key="6">
    <source>
        <dbReference type="HAMAP-Rule" id="MF_01369"/>
    </source>
</evidence>